<dbReference type="GO" id="GO:0005634">
    <property type="term" value="C:nucleus"/>
    <property type="evidence" value="ECO:0007669"/>
    <property type="project" value="UniProtKB-SubCell"/>
</dbReference>
<dbReference type="SUPFAM" id="SSF117281">
    <property type="entry name" value="Kelch motif"/>
    <property type="match status" value="1"/>
</dbReference>
<sequence length="666" mass="75048">MEMFKVSRFKVPYSASAERDAADDYNENSMGTNTFAYDSFDQTTKEDTGDMSFCMSNYPKDAMKMMSMMRSHHMLTDVVLEVQKELFHAHKVILSAASPYFKAMFTGGLKESEMSRVKLEGVCPSAMGRILYFMYSGRIRVTELTVCQLLPAATMFQVTNVIDACCAFLERQLDPTNAIGIANFAEQHGCTDLKQKGNQFIERHFTQICQEEEFLQLTAIQLIQLIRKDELNVQEEREVYNAVLKWVRYDEDSRYPKMEHILYAVRCQFLTPNFLKEQMSNCEVLKKAPACREYLARIFKDLTLHKKSVVKVRTPNTPRMIFISGGYFQHSLDLLEGYNVDEKTWTTLPRLRVPRSGLGAAFLKGTFYAVGGRNNSPGSSYDSDWVDKYNPITEQWRPCAPMSVPRNRVGVAVMDEFLYAVGGSAGSEYHNTVEYYDPEEDRWTLIQPMHSKRLGGGVAVVNRLLYVIGGFDGRERLTTIECYHPENNEWTFVAQMNIGRSGSGVAALNQYIYVVGGFDGTRQLSSVERYDTENNVWTMVAPIKVARSALSLTVLDEKLYAMGGFDGQNFVSIVEVYDSKSNKWEEGTPLTSGRSGHASAVIYQPSCASTSLNGTIDMPFTKNSDQSPSSPDDNMHDGSSLSENSMQIDSSHSSSSTSQSYNGRQN</sequence>
<dbReference type="GO" id="GO:0005737">
    <property type="term" value="C:cytoplasm"/>
    <property type="evidence" value="ECO:0007669"/>
    <property type="project" value="UniProtKB-SubCell"/>
</dbReference>
<dbReference type="InterPro" id="IPR047098">
    <property type="entry name" value="KEAP1_BACK"/>
</dbReference>
<feature type="region of interest" description="Disordered" evidence="13">
    <location>
        <begin position="614"/>
        <end position="666"/>
    </location>
</feature>
<evidence type="ECO:0000256" key="8">
    <source>
        <dbReference type="ARBA" id="ARBA00022737"/>
    </source>
</evidence>
<dbReference type="PROSITE" id="PS50097">
    <property type="entry name" value="BTB"/>
    <property type="match status" value="1"/>
</dbReference>
<dbReference type="Gene3D" id="3.30.710.10">
    <property type="entry name" value="Potassium Channel Kv1.1, Chain A"/>
    <property type="match status" value="1"/>
</dbReference>
<dbReference type="InterPro" id="IPR006652">
    <property type="entry name" value="Kelch_1"/>
</dbReference>
<evidence type="ECO:0000256" key="2">
    <source>
        <dbReference type="ARBA" id="ARBA00004496"/>
    </source>
</evidence>
<dbReference type="SMART" id="SM00612">
    <property type="entry name" value="Kelch"/>
    <property type="match status" value="6"/>
</dbReference>
<evidence type="ECO:0000256" key="5">
    <source>
        <dbReference type="ARBA" id="ARBA00013699"/>
    </source>
</evidence>
<dbReference type="Gene3D" id="1.25.40.420">
    <property type="match status" value="1"/>
</dbReference>
<evidence type="ECO:0000256" key="3">
    <source>
        <dbReference type="ARBA" id="ARBA00004906"/>
    </source>
</evidence>
<reference evidence="15" key="1">
    <citation type="submission" date="2022-07" db="EMBL/GenBank/DDBJ databases">
        <authorList>
            <person name="Trinca V."/>
            <person name="Uliana J.V.C."/>
            <person name="Torres T.T."/>
            <person name="Ward R.J."/>
            <person name="Monesi N."/>
        </authorList>
    </citation>
    <scope>NUCLEOTIDE SEQUENCE</scope>
    <source>
        <strain evidence="15">HSMRA1968</strain>
        <tissue evidence="15">Whole embryos</tissue>
    </source>
</reference>
<proteinExistence type="inferred from homology"/>
<dbReference type="SMART" id="SM00225">
    <property type="entry name" value="BTB"/>
    <property type="match status" value="1"/>
</dbReference>
<dbReference type="InterPro" id="IPR011333">
    <property type="entry name" value="SKP1/BTB/POZ_sf"/>
</dbReference>
<dbReference type="Pfam" id="PF01344">
    <property type="entry name" value="Kelch_1"/>
    <property type="match status" value="5"/>
</dbReference>
<dbReference type="Proteomes" id="UP001151699">
    <property type="component" value="Chromosome X"/>
</dbReference>
<dbReference type="AlphaFoldDB" id="A0A9Q0RXC4"/>
<accession>A0A9Q0RXC4</accession>
<evidence type="ECO:0000313" key="16">
    <source>
        <dbReference type="Proteomes" id="UP001151699"/>
    </source>
</evidence>
<keyword evidence="10" id="KW-0009">Actin-binding</keyword>
<keyword evidence="11" id="KW-0539">Nucleus</keyword>
<dbReference type="Pfam" id="PF00651">
    <property type="entry name" value="BTB"/>
    <property type="match status" value="1"/>
</dbReference>
<evidence type="ECO:0000256" key="6">
    <source>
        <dbReference type="ARBA" id="ARBA00022441"/>
    </source>
</evidence>
<evidence type="ECO:0000313" key="15">
    <source>
        <dbReference type="EMBL" id="KAJ6637680.1"/>
    </source>
</evidence>
<evidence type="ECO:0000256" key="9">
    <source>
        <dbReference type="ARBA" id="ARBA00022786"/>
    </source>
</evidence>
<comment type="caution">
    <text evidence="15">The sequence shown here is derived from an EMBL/GenBank/DDBJ whole genome shotgun (WGS) entry which is preliminary data.</text>
</comment>
<dbReference type="GO" id="GO:0003779">
    <property type="term" value="F:actin binding"/>
    <property type="evidence" value="ECO:0007669"/>
    <property type="project" value="UniProtKB-KW"/>
</dbReference>
<feature type="domain" description="BTB" evidence="14">
    <location>
        <begin position="76"/>
        <end position="143"/>
    </location>
</feature>
<feature type="compositionally biased region" description="Low complexity" evidence="13">
    <location>
        <begin position="650"/>
        <end position="660"/>
    </location>
</feature>
<organism evidence="15 16">
    <name type="scientific">Pseudolycoriella hygida</name>
    <dbReference type="NCBI Taxonomy" id="35572"/>
    <lineage>
        <taxon>Eukaryota</taxon>
        <taxon>Metazoa</taxon>
        <taxon>Ecdysozoa</taxon>
        <taxon>Arthropoda</taxon>
        <taxon>Hexapoda</taxon>
        <taxon>Insecta</taxon>
        <taxon>Pterygota</taxon>
        <taxon>Neoptera</taxon>
        <taxon>Endopterygota</taxon>
        <taxon>Diptera</taxon>
        <taxon>Nematocera</taxon>
        <taxon>Sciaroidea</taxon>
        <taxon>Sciaridae</taxon>
        <taxon>Pseudolycoriella</taxon>
    </lineage>
</organism>
<keyword evidence="6" id="KW-0880">Kelch repeat</keyword>
<evidence type="ECO:0000256" key="7">
    <source>
        <dbReference type="ARBA" id="ARBA00022490"/>
    </source>
</evidence>
<name>A0A9Q0RXC4_9DIPT</name>
<evidence type="ECO:0000256" key="13">
    <source>
        <dbReference type="SAM" id="MobiDB-lite"/>
    </source>
</evidence>
<dbReference type="CDD" id="cd18458">
    <property type="entry name" value="BACK_KLHL19_KEAP1"/>
    <property type="match status" value="1"/>
</dbReference>
<keyword evidence="7" id="KW-0963">Cytoplasm</keyword>
<comment type="similarity">
    <text evidence="4">Belongs to the KEAP1 family.</text>
</comment>
<evidence type="ECO:0000256" key="10">
    <source>
        <dbReference type="ARBA" id="ARBA00023203"/>
    </source>
</evidence>
<evidence type="ECO:0000256" key="11">
    <source>
        <dbReference type="ARBA" id="ARBA00023242"/>
    </source>
</evidence>
<dbReference type="InterPro" id="IPR017096">
    <property type="entry name" value="BTB-kelch_protein"/>
</dbReference>
<comment type="subcellular location">
    <subcellularLocation>
        <location evidence="2">Cytoplasm</location>
    </subcellularLocation>
    <subcellularLocation>
        <location evidence="1">Nucleus</location>
    </subcellularLocation>
</comment>
<dbReference type="FunFam" id="3.30.710.10:FF:000001">
    <property type="entry name" value="Kelch-like family member 20"/>
    <property type="match status" value="1"/>
</dbReference>
<comment type="pathway">
    <text evidence="3">Protein modification; protein ubiquitination.</text>
</comment>
<evidence type="ECO:0000256" key="1">
    <source>
        <dbReference type="ARBA" id="ARBA00004123"/>
    </source>
</evidence>
<dbReference type="Pfam" id="PF07707">
    <property type="entry name" value="BACK"/>
    <property type="match status" value="1"/>
</dbReference>
<dbReference type="OrthoDB" id="45365at2759"/>
<keyword evidence="8" id="KW-0677">Repeat</keyword>
<dbReference type="EMBL" id="WJQU01000003">
    <property type="protein sequence ID" value="KAJ6637680.1"/>
    <property type="molecule type" value="Genomic_DNA"/>
</dbReference>
<protein>
    <recommendedName>
        <fullName evidence="5">Kelch-like protein diablo</fullName>
    </recommendedName>
</protein>
<evidence type="ECO:0000256" key="4">
    <source>
        <dbReference type="ARBA" id="ARBA00005288"/>
    </source>
</evidence>
<evidence type="ECO:0000256" key="12">
    <source>
        <dbReference type="ARBA" id="ARBA00043912"/>
    </source>
</evidence>
<dbReference type="PANTHER" id="PTHR24412">
    <property type="entry name" value="KELCH PROTEIN"/>
    <property type="match status" value="1"/>
</dbReference>
<dbReference type="FunFam" id="2.120.10.80:FF:000024">
    <property type="entry name" value="Kelch-like ECH-associated protein 1"/>
    <property type="match status" value="1"/>
</dbReference>
<dbReference type="InterPro" id="IPR015915">
    <property type="entry name" value="Kelch-typ_b-propeller"/>
</dbReference>
<dbReference type="SUPFAM" id="SSF54695">
    <property type="entry name" value="POZ domain"/>
    <property type="match status" value="1"/>
</dbReference>
<dbReference type="Gene3D" id="2.120.10.80">
    <property type="entry name" value="Kelch-type beta propeller"/>
    <property type="match status" value="1"/>
</dbReference>
<dbReference type="PIRSF" id="PIRSF037037">
    <property type="entry name" value="Kelch-like_protein_gigaxonin"/>
    <property type="match status" value="1"/>
</dbReference>
<dbReference type="FunFam" id="1.25.40.420:FF:000001">
    <property type="entry name" value="Kelch-like family member 12"/>
    <property type="match status" value="1"/>
</dbReference>
<keyword evidence="9" id="KW-0833">Ubl conjugation pathway</keyword>
<gene>
    <name evidence="15" type="primary">KEAP1</name>
    <name evidence="15" type="ORF">Bhyg_10411</name>
</gene>
<dbReference type="InterPro" id="IPR000210">
    <property type="entry name" value="BTB/POZ_dom"/>
</dbReference>
<dbReference type="SMART" id="SM00875">
    <property type="entry name" value="BACK"/>
    <property type="match status" value="1"/>
</dbReference>
<feature type="compositionally biased region" description="Polar residues" evidence="13">
    <location>
        <begin position="637"/>
        <end position="649"/>
    </location>
</feature>
<dbReference type="PANTHER" id="PTHR24412:SF401">
    <property type="entry name" value="FI11917P"/>
    <property type="match status" value="1"/>
</dbReference>
<comment type="function">
    <text evidence="12">Probable substrate-specific adapter of an E3 ubiquitin-protein ligase complex which mediates the ubiquitination and subsequent proteasomal degradation of target proteins. May have a role in synapse differentiation and growth.</text>
</comment>
<dbReference type="InterPro" id="IPR011705">
    <property type="entry name" value="BACK"/>
</dbReference>
<keyword evidence="16" id="KW-1185">Reference proteome</keyword>
<evidence type="ECO:0000259" key="14">
    <source>
        <dbReference type="PROSITE" id="PS50097"/>
    </source>
</evidence>